<dbReference type="AlphaFoldDB" id="A0AAV1I9V9"/>
<evidence type="ECO:0000256" key="6">
    <source>
        <dbReference type="ARBA" id="ARBA00023004"/>
    </source>
</evidence>
<keyword evidence="3" id="KW-0479">Metal-binding</keyword>
<keyword evidence="4" id="KW-0223">Dioxygenase</keyword>
<dbReference type="SMART" id="SM00702">
    <property type="entry name" value="P4Hc"/>
    <property type="match status" value="1"/>
</dbReference>
<keyword evidence="10" id="KW-1185">Reference proteome</keyword>
<dbReference type="GO" id="GO:0005506">
    <property type="term" value="F:iron ion binding"/>
    <property type="evidence" value="ECO:0007669"/>
    <property type="project" value="InterPro"/>
</dbReference>
<evidence type="ECO:0000256" key="4">
    <source>
        <dbReference type="ARBA" id="ARBA00022964"/>
    </source>
</evidence>
<sequence length="296" mass="33341">MPSQDNKMSLQHRRAHAIILALTVFRSCRCIRTSIGDREDKVIGWSEKYKDPDGSPSLHIEHLSWSPRSFLYGSFLTEDECDHLIRLAKPHMKDATILDQKTGKQIPNPLRQNKETHLEIGQDEVVNKIEFRISRYTFLPGYNGEPMHMMYTTPGHGYEAHTDWLEDWWHPQLGNERIATIIMYLNDVLEGGETVFPNSTAQPNKGDASFSTCGQKGLSVKPKKGDALMFYNLLENGRTDGTSLHQGCPVIRGDKWTATKRILVNRAPNNDATGMFKKAIVSNMLLKGSNSGSKAA</sequence>
<feature type="domain" description="Fe2OG dioxygenase" evidence="8">
    <location>
        <begin position="143"/>
        <end position="264"/>
    </location>
</feature>
<dbReference type="InterPro" id="IPR044862">
    <property type="entry name" value="Pro_4_hyd_alph_FE2OG_OXY"/>
</dbReference>
<dbReference type="Proteomes" id="UP001314263">
    <property type="component" value="Unassembled WGS sequence"/>
</dbReference>
<evidence type="ECO:0000256" key="3">
    <source>
        <dbReference type="ARBA" id="ARBA00022723"/>
    </source>
</evidence>
<keyword evidence="5" id="KW-0560">Oxidoreductase</keyword>
<evidence type="ECO:0000313" key="10">
    <source>
        <dbReference type="Proteomes" id="UP001314263"/>
    </source>
</evidence>
<reference evidence="9 10" key="1">
    <citation type="submission" date="2023-10" db="EMBL/GenBank/DDBJ databases">
        <authorList>
            <person name="Maclean D."/>
            <person name="Macfadyen A."/>
        </authorList>
    </citation>
    <scope>NUCLEOTIDE SEQUENCE [LARGE SCALE GENOMIC DNA]</scope>
</reference>
<dbReference type="GO" id="GO:0004656">
    <property type="term" value="F:procollagen-proline 4-dioxygenase activity"/>
    <property type="evidence" value="ECO:0007669"/>
    <property type="project" value="UniProtKB-EC"/>
</dbReference>
<protein>
    <recommendedName>
        <fullName evidence="8">Fe2OG dioxygenase domain-containing protein</fullName>
    </recommendedName>
</protein>
<organism evidence="9 10">
    <name type="scientific">Coccomyxa viridis</name>
    <dbReference type="NCBI Taxonomy" id="1274662"/>
    <lineage>
        <taxon>Eukaryota</taxon>
        <taxon>Viridiplantae</taxon>
        <taxon>Chlorophyta</taxon>
        <taxon>core chlorophytes</taxon>
        <taxon>Trebouxiophyceae</taxon>
        <taxon>Trebouxiophyceae incertae sedis</taxon>
        <taxon>Coccomyxaceae</taxon>
        <taxon>Coccomyxa</taxon>
    </lineage>
</organism>
<dbReference type="PANTHER" id="PTHR10869:SF238">
    <property type="entry name" value="PROLYL 4-HYDROXYLASE 6-RELATED"/>
    <property type="match status" value="1"/>
</dbReference>
<evidence type="ECO:0000256" key="7">
    <source>
        <dbReference type="ARBA" id="ARBA00049169"/>
    </source>
</evidence>
<dbReference type="PROSITE" id="PS51471">
    <property type="entry name" value="FE2OG_OXY"/>
    <property type="match status" value="1"/>
</dbReference>
<comment type="cofactor">
    <cofactor evidence="1">
        <name>L-ascorbate</name>
        <dbReference type="ChEBI" id="CHEBI:38290"/>
    </cofactor>
</comment>
<comment type="subcellular location">
    <subcellularLocation>
        <location evidence="2">Endoplasmic reticulum membrane</location>
        <topology evidence="2">Single-pass type II membrane protein</topology>
    </subcellularLocation>
</comment>
<accession>A0AAV1I9V9</accession>
<evidence type="ECO:0000256" key="2">
    <source>
        <dbReference type="ARBA" id="ARBA00004648"/>
    </source>
</evidence>
<name>A0AAV1I9V9_9CHLO</name>
<dbReference type="InterPro" id="IPR045054">
    <property type="entry name" value="P4HA-like"/>
</dbReference>
<gene>
    <name evidence="9" type="ORF">CVIRNUC_006479</name>
</gene>
<dbReference type="InterPro" id="IPR005123">
    <property type="entry name" value="Oxoglu/Fe-dep_dioxygenase_dom"/>
</dbReference>
<dbReference type="PANTHER" id="PTHR10869">
    <property type="entry name" value="PROLYL 4-HYDROXYLASE ALPHA SUBUNIT"/>
    <property type="match status" value="1"/>
</dbReference>
<dbReference type="Pfam" id="PF13640">
    <property type="entry name" value="2OG-FeII_Oxy_3"/>
    <property type="match status" value="1"/>
</dbReference>
<comment type="caution">
    <text evidence="9">The sequence shown here is derived from an EMBL/GenBank/DDBJ whole genome shotgun (WGS) entry which is preliminary data.</text>
</comment>
<dbReference type="InterPro" id="IPR006620">
    <property type="entry name" value="Pro_4_hyd_alph"/>
</dbReference>
<evidence type="ECO:0000313" key="9">
    <source>
        <dbReference type="EMBL" id="CAK0783280.1"/>
    </source>
</evidence>
<dbReference type="GO" id="GO:0005789">
    <property type="term" value="C:endoplasmic reticulum membrane"/>
    <property type="evidence" value="ECO:0007669"/>
    <property type="project" value="UniProtKB-SubCell"/>
</dbReference>
<comment type="catalytic activity">
    <reaction evidence="7">
        <text>L-prolyl-[collagen] + 2-oxoglutarate + O2 = trans-4-hydroxy-L-prolyl-[collagen] + succinate + CO2</text>
        <dbReference type="Rhea" id="RHEA:18945"/>
        <dbReference type="Rhea" id="RHEA-COMP:11676"/>
        <dbReference type="Rhea" id="RHEA-COMP:11680"/>
        <dbReference type="ChEBI" id="CHEBI:15379"/>
        <dbReference type="ChEBI" id="CHEBI:16526"/>
        <dbReference type="ChEBI" id="CHEBI:16810"/>
        <dbReference type="ChEBI" id="CHEBI:30031"/>
        <dbReference type="ChEBI" id="CHEBI:50342"/>
        <dbReference type="ChEBI" id="CHEBI:61965"/>
        <dbReference type="EC" id="1.14.11.2"/>
    </reaction>
</comment>
<dbReference type="EMBL" id="CAUYUE010000008">
    <property type="protein sequence ID" value="CAK0783280.1"/>
    <property type="molecule type" value="Genomic_DNA"/>
</dbReference>
<dbReference type="GO" id="GO:0031418">
    <property type="term" value="F:L-ascorbic acid binding"/>
    <property type="evidence" value="ECO:0007669"/>
    <property type="project" value="InterPro"/>
</dbReference>
<keyword evidence="6" id="KW-0408">Iron</keyword>
<evidence type="ECO:0000256" key="1">
    <source>
        <dbReference type="ARBA" id="ARBA00001961"/>
    </source>
</evidence>
<proteinExistence type="predicted"/>
<dbReference type="Gene3D" id="2.60.120.620">
    <property type="entry name" value="q2cbj1_9rhob like domain"/>
    <property type="match status" value="1"/>
</dbReference>
<evidence type="ECO:0000256" key="5">
    <source>
        <dbReference type="ARBA" id="ARBA00023002"/>
    </source>
</evidence>
<evidence type="ECO:0000259" key="8">
    <source>
        <dbReference type="PROSITE" id="PS51471"/>
    </source>
</evidence>